<reference evidence="2" key="3">
    <citation type="submission" date="2022-08" db="EMBL/GenBank/DDBJ databases">
        <title>Whole genome sequencing of non-tuberculosis mycobacteria type-strains.</title>
        <authorList>
            <person name="Igarashi Y."/>
            <person name="Osugi A."/>
            <person name="Mitarai S."/>
        </authorList>
    </citation>
    <scope>NUCLEOTIDE SEQUENCE</scope>
    <source>
        <strain evidence="2">JCM 16372</strain>
    </source>
</reference>
<name>A0A9X2YI98_9MYCO</name>
<evidence type="ECO:0000313" key="1">
    <source>
        <dbReference type="EMBL" id="MCV7073663.1"/>
    </source>
</evidence>
<proteinExistence type="predicted"/>
<dbReference type="Proteomes" id="UP001140272">
    <property type="component" value="Unassembled WGS sequence"/>
</dbReference>
<sequence length="87" mass="9950">MQIKIDSDSDDAQRLVRLREEVQARLEEMASIAARYLGPRSQNATVVYRPHGRETHAHPVHIEIIKDDPEVCITWYDDGSVEFSSPC</sequence>
<accession>A0A9X2YI98</accession>
<dbReference type="RefSeq" id="WP_043411726.1">
    <property type="nucleotide sequence ID" value="NZ_CP092427.2"/>
</dbReference>
<evidence type="ECO:0000313" key="4">
    <source>
        <dbReference type="Proteomes" id="UP001140272"/>
    </source>
</evidence>
<protein>
    <submittedName>
        <fullName evidence="1">Uncharacterized protein</fullName>
    </submittedName>
</protein>
<reference evidence="1" key="2">
    <citation type="journal article" date="2022" name="BMC Genomics">
        <title>Comparative genome analysis of mycobacteria focusing on tRNA and non-coding RNA.</title>
        <authorList>
            <person name="Behra P.R.K."/>
            <person name="Pettersson B.M.F."/>
            <person name="Ramesh M."/>
            <person name="Das S."/>
            <person name="Dasgupta S."/>
            <person name="Kirsebom L.A."/>
        </authorList>
    </citation>
    <scope>NUCLEOTIDE SEQUENCE</scope>
    <source>
        <strain evidence="1">DSM 45406</strain>
    </source>
</reference>
<keyword evidence="3" id="KW-1185">Reference proteome</keyword>
<dbReference type="Proteomes" id="UP001055159">
    <property type="component" value="Chromosome"/>
</dbReference>
<gene>
    <name evidence="1" type="ORF">H7H73_28540</name>
    <name evidence="2" type="ORF">MJO55_20930</name>
</gene>
<dbReference type="EMBL" id="CP092427">
    <property type="protein sequence ID" value="ULP35693.1"/>
    <property type="molecule type" value="Genomic_DNA"/>
</dbReference>
<reference evidence="1" key="1">
    <citation type="submission" date="2020-07" db="EMBL/GenBank/DDBJ databases">
        <authorList>
            <person name="Pettersson B.M.F."/>
            <person name="Behra P.R.K."/>
            <person name="Ramesh M."/>
            <person name="Das S."/>
            <person name="Dasgupta S."/>
            <person name="Kirsebom L.A."/>
        </authorList>
    </citation>
    <scope>NUCLEOTIDE SEQUENCE</scope>
    <source>
        <strain evidence="1">DSM 45406</strain>
    </source>
</reference>
<dbReference type="AlphaFoldDB" id="A0A9X2YI98"/>
<evidence type="ECO:0000313" key="2">
    <source>
        <dbReference type="EMBL" id="ULP35693.1"/>
    </source>
</evidence>
<evidence type="ECO:0000313" key="3">
    <source>
        <dbReference type="Proteomes" id="UP001055159"/>
    </source>
</evidence>
<dbReference type="EMBL" id="JACKRN010000915">
    <property type="protein sequence ID" value="MCV7073663.1"/>
    <property type="molecule type" value="Genomic_DNA"/>
</dbReference>
<organism evidence="1 4">
    <name type="scientific">Mycolicibacterium rufum</name>
    <dbReference type="NCBI Taxonomy" id="318424"/>
    <lineage>
        <taxon>Bacteria</taxon>
        <taxon>Bacillati</taxon>
        <taxon>Actinomycetota</taxon>
        <taxon>Actinomycetes</taxon>
        <taxon>Mycobacteriales</taxon>
        <taxon>Mycobacteriaceae</taxon>
        <taxon>Mycolicibacterium</taxon>
    </lineage>
</organism>